<evidence type="ECO:0000313" key="2">
    <source>
        <dbReference type="Proteomes" id="UP001164459"/>
    </source>
</evidence>
<dbReference type="RefSeq" id="WP_269036578.1">
    <property type="nucleotide sequence ID" value="NZ_CP114040.1"/>
</dbReference>
<sequence length="110" mass="11232">MLSVDVLAVLPLDEPPVLSVPAPSPVDVLSVGLAESPCPSVVEPVDASVPVPGSPVDPVVALAPDPSDPHAASINPSKHACLIISSPSSIYPRSLAGRCNDQATTRQEPR</sequence>
<name>A0ABY7H4P5_9BACT</name>
<protein>
    <submittedName>
        <fullName evidence="1">Uncharacterized protein</fullName>
    </submittedName>
</protein>
<proteinExistence type="predicted"/>
<reference evidence="1" key="1">
    <citation type="submission" date="2022-11" db="EMBL/GenBank/DDBJ databases">
        <title>Minimal conservation of predation-associated metabolite biosynthetic gene clusters underscores biosynthetic potential of Myxococcota including descriptions for ten novel species: Archangium lansinium sp. nov., Myxococcus landrumus sp. nov., Nannocystis bai.</title>
        <authorList>
            <person name="Ahearne A."/>
            <person name="Stevens C."/>
            <person name="Dowd S."/>
        </authorList>
    </citation>
    <scope>NUCLEOTIDE SEQUENCE</scope>
    <source>
        <strain evidence="1">Fl3</strain>
    </source>
</reference>
<accession>A0ABY7H4P5</accession>
<dbReference type="EMBL" id="CP114040">
    <property type="protein sequence ID" value="WAS94241.1"/>
    <property type="molecule type" value="Genomic_DNA"/>
</dbReference>
<organism evidence="1 2">
    <name type="scientific">Nannocystis punicea</name>
    <dbReference type="NCBI Taxonomy" id="2995304"/>
    <lineage>
        <taxon>Bacteria</taxon>
        <taxon>Pseudomonadati</taxon>
        <taxon>Myxococcota</taxon>
        <taxon>Polyangia</taxon>
        <taxon>Nannocystales</taxon>
        <taxon>Nannocystaceae</taxon>
        <taxon>Nannocystis</taxon>
    </lineage>
</organism>
<keyword evidence="2" id="KW-1185">Reference proteome</keyword>
<gene>
    <name evidence="1" type="ORF">O0S08_49600</name>
</gene>
<evidence type="ECO:0000313" key="1">
    <source>
        <dbReference type="EMBL" id="WAS94241.1"/>
    </source>
</evidence>
<dbReference type="Proteomes" id="UP001164459">
    <property type="component" value="Chromosome"/>
</dbReference>